<reference evidence="6" key="2">
    <citation type="journal article" date="2021" name="PeerJ">
        <title>Extensive microbial diversity within the chicken gut microbiome revealed by metagenomics and culture.</title>
        <authorList>
            <person name="Gilroy R."/>
            <person name="Ravi A."/>
            <person name="Getino M."/>
            <person name="Pursley I."/>
            <person name="Horton D.L."/>
            <person name="Alikhan N.F."/>
            <person name="Baker D."/>
            <person name="Gharbi K."/>
            <person name="Hall N."/>
            <person name="Watson M."/>
            <person name="Adriaenssens E.M."/>
            <person name="Foster-Nyarko E."/>
            <person name="Jarju S."/>
            <person name="Secka A."/>
            <person name="Antonio M."/>
            <person name="Oren A."/>
            <person name="Chaudhuri R.R."/>
            <person name="La Ragione R."/>
            <person name="Hildebrand F."/>
            <person name="Pallen M.J."/>
        </authorList>
    </citation>
    <scope>NUCLEOTIDE SEQUENCE</scope>
    <source>
        <strain evidence="6">ChiGjej3B3-5194</strain>
    </source>
</reference>
<comment type="pathway">
    <text evidence="1">Lipid metabolism.</text>
</comment>
<dbReference type="GO" id="GO:0003841">
    <property type="term" value="F:1-acylglycerol-3-phosphate O-acyltransferase activity"/>
    <property type="evidence" value="ECO:0007669"/>
    <property type="project" value="TreeGrafter"/>
</dbReference>
<keyword evidence="4" id="KW-0812">Transmembrane</keyword>
<dbReference type="GO" id="GO:0006654">
    <property type="term" value="P:phosphatidic acid biosynthetic process"/>
    <property type="evidence" value="ECO:0007669"/>
    <property type="project" value="TreeGrafter"/>
</dbReference>
<evidence type="ECO:0000259" key="5">
    <source>
        <dbReference type="Pfam" id="PF04028"/>
    </source>
</evidence>
<accession>A0A9D1JW92</accession>
<sequence>MYQTFRKLWKAFWEPILRLSFFQWVVAVLMAIAIWFVYFTCRKRITNWETFKKYRKKPAIFIFWHGRSMMLSPIVCLGGMHAYAVASRHKDGRMMAKLQRLFGLKSIYGSTSEGGISVLREGVRVLRRGDYSMCLSPDGPGGPSLRVQEGALYFAKMTGAPIIPVCYSSSHAWFQKRWDRYLVALPFSTITCRVGKPIFIDSKISAAEFENVRRQIEDIMVRQVREMDGEFNLFQVEQDLTSTEFKNALRAERAAKKAQKAQYKTERRQGKK</sequence>
<proteinExistence type="predicted"/>
<dbReference type="Pfam" id="PF04028">
    <property type="entry name" value="DUF374"/>
    <property type="match status" value="1"/>
</dbReference>
<protein>
    <submittedName>
        <fullName evidence="6">Lysophospholipid acyltransferase family protein</fullName>
    </submittedName>
</protein>
<feature type="transmembrane region" description="Helical" evidence="4">
    <location>
        <begin position="60"/>
        <end position="84"/>
    </location>
</feature>
<name>A0A9D1JW92_9PROT</name>
<comment type="caution">
    <text evidence="6">The sequence shown here is derived from an EMBL/GenBank/DDBJ whole genome shotgun (WGS) entry which is preliminary data.</text>
</comment>
<keyword evidence="4" id="KW-1133">Transmembrane helix</keyword>
<keyword evidence="2" id="KW-0808">Transferase</keyword>
<evidence type="ECO:0000313" key="6">
    <source>
        <dbReference type="EMBL" id="HIS70614.1"/>
    </source>
</evidence>
<dbReference type="SUPFAM" id="SSF69593">
    <property type="entry name" value="Glycerol-3-phosphate (1)-acyltransferase"/>
    <property type="match status" value="1"/>
</dbReference>
<evidence type="ECO:0000313" key="7">
    <source>
        <dbReference type="Proteomes" id="UP000886742"/>
    </source>
</evidence>
<evidence type="ECO:0000256" key="3">
    <source>
        <dbReference type="ARBA" id="ARBA00023315"/>
    </source>
</evidence>
<gene>
    <name evidence="6" type="ORF">IAD02_01325</name>
</gene>
<dbReference type="PANTHER" id="PTHR10434">
    <property type="entry name" value="1-ACYL-SN-GLYCEROL-3-PHOSPHATE ACYLTRANSFERASE"/>
    <property type="match status" value="1"/>
</dbReference>
<dbReference type="AlphaFoldDB" id="A0A9D1JW92"/>
<evidence type="ECO:0000256" key="2">
    <source>
        <dbReference type="ARBA" id="ARBA00022679"/>
    </source>
</evidence>
<dbReference type="PANTHER" id="PTHR10434:SF40">
    <property type="entry name" value="1-ACYL-SN-GLYCEROL-3-PHOSPHATE ACYLTRANSFERASE"/>
    <property type="match status" value="1"/>
</dbReference>
<feature type="domain" description="DUF374" evidence="5">
    <location>
        <begin position="80"/>
        <end position="143"/>
    </location>
</feature>
<keyword evidence="4" id="KW-0472">Membrane</keyword>
<organism evidence="6 7">
    <name type="scientific">Candidatus Enterousia intestinigallinarum</name>
    <dbReference type="NCBI Taxonomy" id="2840790"/>
    <lineage>
        <taxon>Bacteria</taxon>
        <taxon>Pseudomonadati</taxon>
        <taxon>Pseudomonadota</taxon>
        <taxon>Alphaproteobacteria</taxon>
        <taxon>Candidatus Enterousia</taxon>
    </lineage>
</organism>
<keyword evidence="3 6" id="KW-0012">Acyltransferase</keyword>
<reference evidence="6" key="1">
    <citation type="submission" date="2020-10" db="EMBL/GenBank/DDBJ databases">
        <authorList>
            <person name="Gilroy R."/>
        </authorList>
    </citation>
    <scope>NUCLEOTIDE SEQUENCE</scope>
    <source>
        <strain evidence="6">ChiGjej3B3-5194</strain>
    </source>
</reference>
<evidence type="ECO:0000256" key="4">
    <source>
        <dbReference type="SAM" id="Phobius"/>
    </source>
</evidence>
<dbReference type="CDD" id="cd07983">
    <property type="entry name" value="LPLAT_DUF374-like"/>
    <property type="match status" value="1"/>
</dbReference>
<evidence type="ECO:0000256" key="1">
    <source>
        <dbReference type="ARBA" id="ARBA00005189"/>
    </source>
</evidence>
<dbReference type="EMBL" id="DVJI01000006">
    <property type="protein sequence ID" value="HIS70614.1"/>
    <property type="molecule type" value="Genomic_DNA"/>
</dbReference>
<feature type="transmembrane region" description="Helical" evidence="4">
    <location>
        <begin position="20"/>
        <end position="39"/>
    </location>
</feature>
<dbReference type="InterPro" id="IPR007172">
    <property type="entry name" value="DUF374"/>
</dbReference>
<dbReference type="Proteomes" id="UP000886742">
    <property type="component" value="Unassembled WGS sequence"/>
</dbReference>